<gene>
    <name evidence="10" type="ORF">RIF25_03810</name>
</gene>
<keyword evidence="6 10" id="KW-0560">Oxidoreductase</keyword>
<keyword evidence="5" id="KW-0521">NADP</keyword>
<dbReference type="EC" id="1.6.5.12" evidence="8"/>
<keyword evidence="11" id="KW-1185">Reference proteome</keyword>
<dbReference type="Proteomes" id="UP001268256">
    <property type="component" value="Unassembled WGS sequence"/>
</dbReference>
<keyword evidence="3" id="KW-0285">Flavoprotein</keyword>
<sequence>MAKKVVILGGGFGGLYTALRLAQLPWEEGGRPEITLVDQSDRFLFTPLLYELLTGELETWEIAPPFSEILADTPIQFCQAQVSHINLVEKLIALSSQATLAYDYLVLALGGTTPTGQVPGVTDHALMFRTLADAYTLGERLKTLENSGQDKIRIVIVGAGPSGVELACKLSERLGNRGRIRLVDRNSQILGGSPSFNQETAQRALEARQVWLDLDTTPEWLSANTIALKYKDQVDELPVDLVIWTVGTAVAGAIQALELPKNERGRLLTTPTLQVVDHPELFALGDAADVRDQAGQQVPTTAQAAFQQADYLGWNVWASLNHRPLLPFNYSHLGEMLTLGTDSAALAGLGLQLDGSLAYLVRRLAYLYRMPTLEHQLKVGAKWVLSPLMDFLTTAV</sequence>
<dbReference type="InterPro" id="IPR036188">
    <property type="entry name" value="FAD/NAD-bd_sf"/>
</dbReference>
<dbReference type="PANTHER" id="PTHR42913">
    <property type="entry name" value="APOPTOSIS-INDUCING FACTOR 1"/>
    <property type="match status" value="1"/>
</dbReference>
<dbReference type="FunFam" id="3.50.50.100:FF:000010">
    <property type="entry name" value="Alternative NAD(P)H-ubiquinone oxidoreductase C1, chloroplastic/mitochondrial"/>
    <property type="match status" value="1"/>
</dbReference>
<proteinExistence type="inferred from homology"/>
<dbReference type="InterPro" id="IPR023753">
    <property type="entry name" value="FAD/NAD-binding_dom"/>
</dbReference>
<evidence type="ECO:0000256" key="2">
    <source>
        <dbReference type="ARBA" id="ARBA00005272"/>
    </source>
</evidence>
<dbReference type="GO" id="GO:0019646">
    <property type="term" value="P:aerobic electron transport chain"/>
    <property type="evidence" value="ECO:0007669"/>
    <property type="project" value="TreeGrafter"/>
</dbReference>
<dbReference type="RefSeq" id="WP_322877221.1">
    <property type="nucleotide sequence ID" value="NZ_JAVMIP010000002.1"/>
</dbReference>
<evidence type="ECO:0000256" key="8">
    <source>
        <dbReference type="ARBA" id="ARBA00066844"/>
    </source>
</evidence>
<dbReference type="EMBL" id="JAVMIP010000002">
    <property type="protein sequence ID" value="MDS3859928.1"/>
    <property type="molecule type" value="Genomic_DNA"/>
</dbReference>
<accession>A0AAE4FQQ1</accession>
<comment type="catalytic activity">
    <reaction evidence="7">
        <text>demethylphylloquinone + NADPH + H(+) = demethylphylloquinol + NADP(+)</text>
        <dbReference type="Rhea" id="RHEA:47744"/>
        <dbReference type="ChEBI" id="CHEBI:15378"/>
        <dbReference type="ChEBI" id="CHEBI:31087"/>
        <dbReference type="ChEBI" id="CHEBI:57783"/>
        <dbReference type="ChEBI" id="CHEBI:58349"/>
        <dbReference type="ChEBI" id="CHEBI:87844"/>
        <dbReference type="EC" id="1.6.5.12"/>
    </reaction>
</comment>
<dbReference type="Gene3D" id="3.50.50.100">
    <property type="match status" value="1"/>
</dbReference>
<evidence type="ECO:0000256" key="4">
    <source>
        <dbReference type="ARBA" id="ARBA00022827"/>
    </source>
</evidence>
<evidence type="ECO:0000259" key="9">
    <source>
        <dbReference type="Pfam" id="PF07992"/>
    </source>
</evidence>
<protein>
    <recommendedName>
        <fullName evidence="8">demethylphylloquinone reductase</fullName>
        <ecNumber evidence="8">1.6.5.12</ecNumber>
    </recommendedName>
</protein>
<dbReference type="GO" id="GO:0003955">
    <property type="term" value="F:NAD(P)H dehydrogenase (quinone) activity"/>
    <property type="evidence" value="ECO:0007669"/>
    <property type="project" value="TreeGrafter"/>
</dbReference>
<dbReference type="PRINTS" id="PR00411">
    <property type="entry name" value="PNDRDTASEI"/>
</dbReference>
<evidence type="ECO:0000313" key="11">
    <source>
        <dbReference type="Proteomes" id="UP001268256"/>
    </source>
</evidence>
<evidence type="ECO:0000256" key="3">
    <source>
        <dbReference type="ARBA" id="ARBA00022630"/>
    </source>
</evidence>
<evidence type="ECO:0000256" key="7">
    <source>
        <dbReference type="ARBA" id="ARBA00052971"/>
    </source>
</evidence>
<reference evidence="11" key="1">
    <citation type="submission" date="2023-07" db="EMBL/GenBank/DDBJ databases">
        <authorList>
            <person name="Luz R."/>
            <person name="Cordeiro R."/>
            <person name="Fonseca A."/>
            <person name="Goncalves V."/>
        </authorList>
    </citation>
    <scope>NUCLEOTIDE SEQUENCE [LARGE SCALE GENOMIC DNA]</scope>
    <source>
        <strain evidence="11">BACA0444</strain>
    </source>
</reference>
<evidence type="ECO:0000313" key="10">
    <source>
        <dbReference type="EMBL" id="MDS3859928.1"/>
    </source>
</evidence>
<dbReference type="PANTHER" id="PTHR42913:SF4">
    <property type="entry name" value="ALTERNATIVE NAD(P)H-UBIQUINONE OXIDOREDUCTASE C1, CHLOROPLASTIC_MITOCHONDRIAL"/>
    <property type="match status" value="1"/>
</dbReference>
<feature type="domain" description="FAD/NAD(P)-binding" evidence="9">
    <location>
        <begin position="3"/>
        <end position="309"/>
    </location>
</feature>
<dbReference type="SUPFAM" id="SSF51905">
    <property type="entry name" value="FAD/NAD(P)-binding domain"/>
    <property type="match status" value="2"/>
</dbReference>
<dbReference type="AlphaFoldDB" id="A0AAE4FQQ1"/>
<evidence type="ECO:0000256" key="5">
    <source>
        <dbReference type="ARBA" id="ARBA00022857"/>
    </source>
</evidence>
<evidence type="ECO:0000256" key="1">
    <source>
        <dbReference type="ARBA" id="ARBA00001974"/>
    </source>
</evidence>
<keyword evidence="4" id="KW-0274">FAD</keyword>
<comment type="similarity">
    <text evidence="2">Belongs to the NADH dehydrogenase family.</text>
</comment>
<name>A0AAE4FQQ1_9CYAN</name>
<dbReference type="InterPro" id="IPR051169">
    <property type="entry name" value="NADH-Q_oxidoreductase"/>
</dbReference>
<comment type="cofactor">
    <cofactor evidence="1">
        <name>FAD</name>
        <dbReference type="ChEBI" id="CHEBI:57692"/>
    </cofactor>
</comment>
<comment type="caution">
    <text evidence="10">The sequence shown here is derived from an EMBL/GenBank/DDBJ whole genome shotgun (WGS) entry which is preliminary data.</text>
</comment>
<organism evidence="10 11">
    <name type="scientific">Pseudocalidococcus azoricus BACA0444</name>
    <dbReference type="NCBI Taxonomy" id="2918990"/>
    <lineage>
        <taxon>Bacteria</taxon>
        <taxon>Bacillati</taxon>
        <taxon>Cyanobacteriota</taxon>
        <taxon>Cyanophyceae</taxon>
        <taxon>Acaryochloridales</taxon>
        <taxon>Thermosynechococcaceae</taxon>
        <taxon>Pseudocalidococcus</taxon>
        <taxon>Pseudocalidococcus azoricus</taxon>
    </lineage>
</organism>
<dbReference type="Pfam" id="PF07992">
    <property type="entry name" value="Pyr_redox_2"/>
    <property type="match status" value="1"/>
</dbReference>
<evidence type="ECO:0000256" key="6">
    <source>
        <dbReference type="ARBA" id="ARBA00023002"/>
    </source>
</evidence>
<dbReference type="PRINTS" id="PR00368">
    <property type="entry name" value="FADPNR"/>
</dbReference>